<accession>A0A086TLY7</accession>
<sequence length="483" mass="54652">MINPMEIPLVVRRVGQMLPLWDYSRRSAPKDSFQPRDLLSSIKVCRLWSAALTPLLWMVYDDAFMLCRSVTDYSFDDEEHVGSIPEEIFHARSRHIRYLSLWYSLRPGSMQSTQLREIRLSGQALYANTDIIFTNPQLSNLTVAFDVGPKFSDIQPALQTLSQLQILSVVNLKVTAASTLQQLSGLLNSNSDLQKLRFEYPYGISGLDCEPLSNLTELHFLGDWDGNVGMIHLLRLCPNLEVLEALGVDCPMDQIAKNIKECCRKLATIRMKDGELTENKFALLVQSTSRLVNIEATVTAFSTRTCDVLLDHTNWLESVSLTVFYNKQECLDNTNRLLASCSCLRSLEFEFGKRTYMSLPDIYSDLELVNCPTLERLSLTGFDHALICSSDAVNTVHAQGLSAESLRLLSQGSGTSLLEVMRERGWSCEPVMQGYYTSDITLQTAVAQWMVFRGLLDLPRLYKVSVEDRGFVHEARMPRNMRA</sequence>
<dbReference type="EMBL" id="KN042429">
    <property type="protein sequence ID" value="KFH62964.1"/>
    <property type="molecule type" value="Genomic_DNA"/>
</dbReference>
<organism evidence="1 2">
    <name type="scientific">Podila verticillata NRRL 6337</name>
    <dbReference type="NCBI Taxonomy" id="1069443"/>
    <lineage>
        <taxon>Eukaryota</taxon>
        <taxon>Fungi</taxon>
        <taxon>Fungi incertae sedis</taxon>
        <taxon>Mucoromycota</taxon>
        <taxon>Mortierellomycotina</taxon>
        <taxon>Mortierellomycetes</taxon>
        <taxon>Mortierellales</taxon>
        <taxon>Mortierellaceae</taxon>
        <taxon>Podila</taxon>
    </lineage>
</organism>
<dbReference type="OrthoDB" id="2384330at2759"/>
<evidence type="ECO:0000313" key="2">
    <source>
        <dbReference type="Proteomes" id="UP000243308"/>
    </source>
</evidence>
<name>A0A086TLY7_9FUNG</name>
<evidence type="ECO:0008006" key="3">
    <source>
        <dbReference type="Google" id="ProtNLM"/>
    </source>
</evidence>
<dbReference type="AlphaFoldDB" id="A0A086TLY7"/>
<proteinExistence type="predicted"/>
<dbReference type="Gene3D" id="3.80.10.10">
    <property type="entry name" value="Ribonuclease Inhibitor"/>
    <property type="match status" value="1"/>
</dbReference>
<dbReference type="Proteomes" id="UP000243308">
    <property type="component" value="Unassembled WGS sequence"/>
</dbReference>
<reference evidence="1 2" key="1">
    <citation type="submission" date="2011-02" db="EMBL/GenBank/DDBJ databases">
        <title>The Genome Sequence of Mortierella verticillata NRRL 6337.</title>
        <authorList>
            <consortium name="The Broad Institute Genome Sequencing Platform"/>
            <person name="Russ C."/>
            <person name="Cuomo C."/>
            <person name="Burger G."/>
            <person name="Gray M.W."/>
            <person name="Holland P.W.H."/>
            <person name="King N."/>
            <person name="Lang F.B.F."/>
            <person name="Roger A.J."/>
            <person name="Ruiz-Trillo I."/>
            <person name="Young S.K."/>
            <person name="Zeng Q."/>
            <person name="Gargeya S."/>
            <person name="Alvarado L."/>
            <person name="Berlin A."/>
            <person name="Chapman S.B."/>
            <person name="Chen Z."/>
            <person name="Freedman E."/>
            <person name="Gellesch M."/>
            <person name="Goldberg J."/>
            <person name="Griggs A."/>
            <person name="Gujja S."/>
            <person name="Heilman E."/>
            <person name="Heiman D."/>
            <person name="Howarth C."/>
            <person name="Mehta T."/>
            <person name="Neiman D."/>
            <person name="Pearson M."/>
            <person name="Roberts A."/>
            <person name="Saif S."/>
            <person name="Shea T."/>
            <person name="Shenoy N."/>
            <person name="Sisk P."/>
            <person name="Stolte C."/>
            <person name="Sykes S."/>
            <person name="White J."/>
            <person name="Yandava C."/>
            <person name="Haas B."/>
            <person name="Nusbaum C."/>
            <person name="Birren B."/>
        </authorList>
    </citation>
    <scope>NUCLEOTIDE SEQUENCE [LARGE SCALE GENOMIC DNA]</scope>
    <source>
        <strain evidence="1 2">NRRL 6337</strain>
    </source>
</reference>
<evidence type="ECO:0000313" key="1">
    <source>
        <dbReference type="EMBL" id="KFH62964.1"/>
    </source>
</evidence>
<gene>
    <name evidence="1" type="ORF">MVEG_11002</name>
</gene>
<dbReference type="InterPro" id="IPR032675">
    <property type="entry name" value="LRR_dom_sf"/>
</dbReference>
<dbReference type="SUPFAM" id="SSF52047">
    <property type="entry name" value="RNI-like"/>
    <property type="match status" value="1"/>
</dbReference>
<keyword evidence="2" id="KW-1185">Reference proteome</keyword>
<protein>
    <recommendedName>
        <fullName evidence="3">F-box domain-containing protein</fullName>
    </recommendedName>
</protein>